<feature type="transmembrane region" description="Helical" evidence="10">
    <location>
        <begin position="237"/>
        <end position="258"/>
    </location>
</feature>
<proteinExistence type="inferred from homology"/>
<comment type="subcellular location">
    <subcellularLocation>
        <location evidence="1">Cell membrane</location>
        <topology evidence="1">Multi-pass membrane protein</topology>
    </subcellularLocation>
</comment>
<dbReference type="EMBL" id="LN650648">
    <property type="protein sequence ID" value="CEI73118.1"/>
    <property type="molecule type" value="Genomic_DNA"/>
</dbReference>
<feature type="transmembrane region" description="Helical" evidence="10">
    <location>
        <begin position="270"/>
        <end position="292"/>
    </location>
</feature>
<gene>
    <name evidence="11" type="ORF">FRIFI_1584</name>
</gene>
<dbReference type="AlphaFoldDB" id="A0A2P2BRW9"/>
<evidence type="ECO:0000256" key="4">
    <source>
        <dbReference type="ARBA" id="ARBA00022448"/>
    </source>
</evidence>
<evidence type="ECO:0000256" key="1">
    <source>
        <dbReference type="ARBA" id="ARBA00004651"/>
    </source>
</evidence>
<feature type="transmembrane region" description="Helical" evidence="10">
    <location>
        <begin position="197"/>
        <end position="216"/>
    </location>
</feature>
<keyword evidence="7 10" id="KW-1133">Transmembrane helix</keyword>
<dbReference type="Pfam" id="PF01554">
    <property type="entry name" value="MatE"/>
    <property type="match status" value="2"/>
</dbReference>
<evidence type="ECO:0000256" key="3">
    <source>
        <dbReference type="ARBA" id="ARBA00022106"/>
    </source>
</evidence>
<feature type="transmembrane region" description="Helical" evidence="10">
    <location>
        <begin position="417"/>
        <end position="436"/>
    </location>
</feature>
<dbReference type="RefSeq" id="WP_166505540.1">
    <property type="nucleotide sequence ID" value="NZ_LN650648.1"/>
</dbReference>
<keyword evidence="9" id="KW-0046">Antibiotic resistance</keyword>
<feature type="transmembrane region" description="Helical" evidence="10">
    <location>
        <begin position="313"/>
        <end position="342"/>
    </location>
</feature>
<organism evidence="11 12">
    <name type="scientific">Romboutsia hominis</name>
    <dbReference type="NCBI Taxonomy" id="1507512"/>
    <lineage>
        <taxon>Bacteria</taxon>
        <taxon>Bacillati</taxon>
        <taxon>Bacillota</taxon>
        <taxon>Clostridia</taxon>
        <taxon>Peptostreptococcales</taxon>
        <taxon>Peptostreptococcaceae</taxon>
        <taxon>Romboutsia</taxon>
    </lineage>
</organism>
<sequence length="458" mass="50798">MSTIALKSNNKGLNKKFVKYVIPSVASMWVSALYVMVDAMFVSKGVGPDALAAVNIAMPYTNFIFALSVLFSIGSSAVISMELGNKDIKNASNYFSITIVGLVIISFIITIISLLFLDEIALFLGATPGILPMVKNYLSIIILFIVFYIVSYALEVLIKTDGYPHLSTIGVIISAITNIVLDYVFVLKFNWGVEGAALATGLARAFSFIFFMFHFFSKNSKLKICKFKFEFSYFKRIMTIGFSDCTTELSIGIVILLFNQCILKFLGEDALVSYSVISYINTLVLSTMLGISQGIQPLCSYYYGTNDKYAIKYLLHLSLKVVLVCSILIFIGCMLFDDFIVLMFIDKSDMNLFNFTKNTFKIFSVSFLLLGFNVVISGFLASLERTADACIISLNRGLFAVSLSLIIMILIFGGNGIWISTIASEGLVLLLSIMLLKRFNKNLDQLTYNSTAHEIKTV</sequence>
<dbReference type="CDD" id="cd13143">
    <property type="entry name" value="MATE_MepA_like"/>
    <property type="match status" value="1"/>
</dbReference>
<feature type="transmembrane region" description="Helical" evidence="10">
    <location>
        <begin position="362"/>
        <end position="381"/>
    </location>
</feature>
<keyword evidence="6 10" id="KW-0812">Transmembrane</keyword>
<evidence type="ECO:0000256" key="6">
    <source>
        <dbReference type="ARBA" id="ARBA00022692"/>
    </source>
</evidence>
<dbReference type="GO" id="GO:0046677">
    <property type="term" value="P:response to antibiotic"/>
    <property type="evidence" value="ECO:0007669"/>
    <property type="project" value="UniProtKB-KW"/>
</dbReference>
<dbReference type="InterPro" id="IPR048279">
    <property type="entry name" value="MdtK-like"/>
</dbReference>
<dbReference type="PIRSF" id="PIRSF006603">
    <property type="entry name" value="DinF"/>
    <property type="match status" value="1"/>
</dbReference>
<accession>A0A2P2BRW9</accession>
<dbReference type="InterPro" id="IPR002528">
    <property type="entry name" value="MATE_fam"/>
</dbReference>
<keyword evidence="4" id="KW-0813">Transport</keyword>
<comment type="similarity">
    <text evidence="2">Belongs to the multi antimicrobial extrusion (MATE) (TC 2.A.66.1) family. MepA subfamily.</text>
</comment>
<keyword evidence="12" id="KW-1185">Reference proteome</keyword>
<evidence type="ECO:0000256" key="8">
    <source>
        <dbReference type="ARBA" id="ARBA00023136"/>
    </source>
</evidence>
<feature type="transmembrane region" description="Helical" evidence="10">
    <location>
        <begin position="95"/>
        <end position="117"/>
    </location>
</feature>
<dbReference type="GO" id="GO:0015297">
    <property type="term" value="F:antiporter activity"/>
    <property type="evidence" value="ECO:0007669"/>
    <property type="project" value="InterPro"/>
</dbReference>
<dbReference type="KEGG" id="rhom:FRIFI_1584"/>
<evidence type="ECO:0000313" key="11">
    <source>
        <dbReference type="EMBL" id="CEI73118.1"/>
    </source>
</evidence>
<dbReference type="InterPro" id="IPR045070">
    <property type="entry name" value="MATE_MepA-like"/>
</dbReference>
<dbReference type="Proteomes" id="UP000245695">
    <property type="component" value="Chromosome 1"/>
</dbReference>
<feature type="transmembrane region" description="Helical" evidence="10">
    <location>
        <begin position="63"/>
        <end position="83"/>
    </location>
</feature>
<reference evidence="11 12" key="1">
    <citation type="submission" date="2014-09" db="EMBL/GenBank/DDBJ databases">
        <authorList>
            <person name="Hornung B.V."/>
        </authorList>
    </citation>
    <scope>NUCLEOTIDE SEQUENCE [LARGE SCALE GENOMIC DNA]</scope>
    <source>
        <strain evidence="11 12">FRIFI</strain>
    </source>
</reference>
<evidence type="ECO:0000256" key="5">
    <source>
        <dbReference type="ARBA" id="ARBA00022475"/>
    </source>
</evidence>
<keyword evidence="5" id="KW-1003">Cell membrane</keyword>
<evidence type="ECO:0000256" key="10">
    <source>
        <dbReference type="SAM" id="Phobius"/>
    </source>
</evidence>
<evidence type="ECO:0000256" key="7">
    <source>
        <dbReference type="ARBA" id="ARBA00022989"/>
    </source>
</evidence>
<dbReference type="GO" id="GO:0005886">
    <property type="term" value="C:plasma membrane"/>
    <property type="evidence" value="ECO:0007669"/>
    <property type="project" value="UniProtKB-SubCell"/>
</dbReference>
<dbReference type="PANTHER" id="PTHR43823">
    <property type="entry name" value="SPORULATION PROTEIN YKVU"/>
    <property type="match status" value="1"/>
</dbReference>
<dbReference type="GO" id="GO:0042910">
    <property type="term" value="F:xenobiotic transmembrane transporter activity"/>
    <property type="evidence" value="ECO:0007669"/>
    <property type="project" value="InterPro"/>
</dbReference>
<keyword evidence="8 10" id="KW-0472">Membrane</keyword>
<name>A0A2P2BRW9_9FIRM</name>
<protein>
    <recommendedName>
        <fullName evidence="3">Multidrug export protein MepA</fullName>
    </recommendedName>
</protein>
<evidence type="ECO:0000256" key="2">
    <source>
        <dbReference type="ARBA" id="ARBA00008417"/>
    </source>
</evidence>
<dbReference type="InterPro" id="IPR051327">
    <property type="entry name" value="MATE_MepA_subfamily"/>
</dbReference>
<feature type="transmembrane region" description="Helical" evidence="10">
    <location>
        <begin position="20"/>
        <end position="43"/>
    </location>
</feature>
<feature type="transmembrane region" description="Helical" evidence="10">
    <location>
        <begin position="137"/>
        <end position="154"/>
    </location>
</feature>
<evidence type="ECO:0000256" key="9">
    <source>
        <dbReference type="ARBA" id="ARBA00023251"/>
    </source>
</evidence>
<evidence type="ECO:0000313" key="12">
    <source>
        <dbReference type="Proteomes" id="UP000245695"/>
    </source>
</evidence>
<feature type="transmembrane region" description="Helical" evidence="10">
    <location>
        <begin position="393"/>
        <end position="411"/>
    </location>
</feature>
<feature type="transmembrane region" description="Helical" evidence="10">
    <location>
        <begin position="166"/>
        <end position="185"/>
    </location>
</feature>
<dbReference type="PANTHER" id="PTHR43823:SF3">
    <property type="entry name" value="MULTIDRUG EXPORT PROTEIN MEPA"/>
    <property type="match status" value="1"/>
</dbReference>